<evidence type="ECO:0000313" key="2">
    <source>
        <dbReference type="EMBL" id="KAK3577883.1"/>
    </source>
</evidence>
<reference evidence="2" key="1">
    <citation type="journal article" date="2021" name="Genome Biol. Evol.">
        <title>A High-Quality Reference Genome for a Parasitic Bivalve with Doubly Uniparental Inheritance (Bivalvia: Unionida).</title>
        <authorList>
            <person name="Smith C.H."/>
        </authorList>
    </citation>
    <scope>NUCLEOTIDE SEQUENCE</scope>
    <source>
        <strain evidence="2">CHS0354</strain>
    </source>
</reference>
<reference evidence="2" key="3">
    <citation type="submission" date="2023-05" db="EMBL/GenBank/DDBJ databases">
        <authorList>
            <person name="Smith C.H."/>
        </authorList>
    </citation>
    <scope>NUCLEOTIDE SEQUENCE</scope>
    <source>
        <strain evidence="2">CHS0354</strain>
        <tissue evidence="2">Mantle</tissue>
    </source>
</reference>
<organism evidence="2 3">
    <name type="scientific">Potamilus streckersoni</name>
    <dbReference type="NCBI Taxonomy" id="2493646"/>
    <lineage>
        <taxon>Eukaryota</taxon>
        <taxon>Metazoa</taxon>
        <taxon>Spiralia</taxon>
        <taxon>Lophotrochozoa</taxon>
        <taxon>Mollusca</taxon>
        <taxon>Bivalvia</taxon>
        <taxon>Autobranchia</taxon>
        <taxon>Heteroconchia</taxon>
        <taxon>Palaeoheterodonta</taxon>
        <taxon>Unionida</taxon>
        <taxon>Unionoidea</taxon>
        <taxon>Unionidae</taxon>
        <taxon>Ambleminae</taxon>
        <taxon>Lampsilini</taxon>
        <taxon>Potamilus</taxon>
    </lineage>
</organism>
<evidence type="ECO:0000313" key="3">
    <source>
        <dbReference type="Proteomes" id="UP001195483"/>
    </source>
</evidence>
<feature type="region of interest" description="Disordered" evidence="1">
    <location>
        <begin position="1"/>
        <end position="30"/>
    </location>
</feature>
<reference evidence="2" key="2">
    <citation type="journal article" date="2021" name="Genome Biol. Evol.">
        <title>Developing a high-quality reference genome for a parasitic bivalve with doubly uniparental inheritance (Bivalvia: Unionida).</title>
        <authorList>
            <person name="Smith C.H."/>
        </authorList>
    </citation>
    <scope>NUCLEOTIDE SEQUENCE</scope>
    <source>
        <strain evidence="2">CHS0354</strain>
        <tissue evidence="2">Mantle</tissue>
    </source>
</reference>
<feature type="compositionally biased region" description="Polar residues" evidence="1">
    <location>
        <begin position="1"/>
        <end position="15"/>
    </location>
</feature>
<protein>
    <submittedName>
        <fullName evidence="2">Uncharacterized protein</fullName>
    </submittedName>
</protein>
<dbReference type="AlphaFoldDB" id="A0AAE0RQJ5"/>
<gene>
    <name evidence="2" type="ORF">CHS0354_014556</name>
</gene>
<proteinExistence type="predicted"/>
<sequence>MDIWSKTSHPDQISPTHPAERSDLISPSTQQYTQIISHNLASCTPRSYNTSWVDPTIYSSVHPNLTTPSTQLDSQIISHHLPSCTPKSYRTTYPAVNTDHISPPILLDTIS</sequence>
<accession>A0AAE0RQJ5</accession>
<dbReference type="EMBL" id="JAEAOA010000896">
    <property type="protein sequence ID" value="KAK3577883.1"/>
    <property type="molecule type" value="Genomic_DNA"/>
</dbReference>
<evidence type="ECO:0000256" key="1">
    <source>
        <dbReference type="SAM" id="MobiDB-lite"/>
    </source>
</evidence>
<name>A0AAE0RQJ5_9BIVA</name>
<keyword evidence="3" id="KW-1185">Reference proteome</keyword>
<comment type="caution">
    <text evidence="2">The sequence shown here is derived from an EMBL/GenBank/DDBJ whole genome shotgun (WGS) entry which is preliminary data.</text>
</comment>
<dbReference type="Proteomes" id="UP001195483">
    <property type="component" value="Unassembled WGS sequence"/>
</dbReference>